<dbReference type="AlphaFoldDB" id="A0A1N7C005"/>
<dbReference type="CDD" id="cd06464">
    <property type="entry name" value="ACD_sHsps-like"/>
    <property type="match status" value="1"/>
</dbReference>
<dbReference type="SUPFAM" id="SSF49764">
    <property type="entry name" value="HSP20-like chaperones"/>
    <property type="match status" value="1"/>
</dbReference>
<dbReference type="PROSITE" id="PS01031">
    <property type="entry name" value="SHSP"/>
    <property type="match status" value="1"/>
</dbReference>
<evidence type="ECO:0000313" key="5">
    <source>
        <dbReference type="EMBL" id="SIR56928.1"/>
    </source>
</evidence>
<dbReference type="PANTHER" id="PTHR46733">
    <property type="entry name" value="26.5 KDA HEAT SHOCK PROTEIN, MITOCHONDRIAL"/>
    <property type="match status" value="1"/>
</dbReference>
<dbReference type="OrthoDB" id="198277at2157"/>
<dbReference type="GO" id="GO:0009408">
    <property type="term" value="P:response to heat"/>
    <property type="evidence" value="ECO:0007669"/>
    <property type="project" value="InterPro"/>
</dbReference>
<dbReference type="Gene3D" id="2.60.40.790">
    <property type="match status" value="1"/>
</dbReference>
<dbReference type="InterPro" id="IPR044587">
    <property type="entry name" value="HSP21-like"/>
</dbReference>
<reference evidence="6" key="1">
    <citation type="submission" date="2017-01" db="EMBL/GenBank/DDBJ databases">
        <authorList>
            <person name="Varghese N."/>
            <person name="Submissions S."/>
        </authorList>
    </citation>
    <scope>NUCLEOTIDE SEQUENCE [LARGE SCALE GENOMIC DNA]</scope>
    <source>
        <strain evidence="6">type strain: HArc-</strain>
    </source>
</reference>
<comment type="similarity">
    <text evidence="2 3">Belongs to the small heat shock protein (HSP20) family.</text>
</comment>
<organism evidence="5 6">
    <name type="scientific">Natronorubrum thiooxidans</name>
    <dbReference type="NCBI Taxonomy" id="308853"/>
    <lineage>
        <taxon>Archaea</taxon>
        <taxon>Methanobacteriati</taxon>
        <taxon>Methanobacteriota</taxon>
        <taxon>Stenosarchaea group</taxon>
        <taxon>Halobacteria</taxon>
        <taxon>Halobacteriales</taxon>
        <taxon>Natrialbaceae</taxon>
        <taxon>Natronorubrum</taxon>
    </lineage>
</organism>
<dbReference type="InterPro" id="IPR008978">
    <property type="entry name" value="HSP20-like_chaperone"/>
</dbReference>
<accession>A0A1N7C005</accession>
<gene>
    <name evidence="5" type="ORF">SAMN05421752_10132</name>
</gene>
<proteinExistence type="inferred from homology"/>
<keyword evidence="6" id="KW-1185">Reference proteome</keyword>
<evidence type="ECO:0000259" key="4">
    <source>
        <dbReference type="PROSITE" id="PS01031"/>
    </source>
</evidence>
<evidence type="ECO:0000313" key="6">
    <source>
        <dbReference type="Proteomes" id="UP000185936"/>
    </source>
</evidence>
<evidence type="ECO:0000256" key="2">
    <source>
        <dbReference type="PROSITE-ProRule" id="PRU00285"/>
    </source>
</evidence>
<dbReference type="PANTHER" id="PTHR46733:SF4">
    <property type="entry name" value="HEAT SHOCK PROTEIN 21, CHLOROPLASTIC"/>
    <property type="match status" value="1"/>
</dbReference>
<dbReference type="STRING" id="308853.SAMN05421752_10132"/>
<keyword evidence="1" id="KW-0346">Stress response</keyword>
<dbReference type="EMBL" id="FTNR01000001">
    <property type="protein sequence ID" value="SIR56928.1"/>
    <property type="molecule type" value="Genomic_DNA"/>
</dbReference>
<name>A0A1N7C005_9EURY</name>
<protein>
    <submittedName>
        <fullName evidence="5">HSP20 family protein</fullName>
    </submittedName>
</protein>
<feature type="domain" description="SHSP" evidence="4">
    <location>
        <begin position="47"/>
        <end position="156"/>
    </location>
</feature>
<dbReference type="InterPro" id="IPR002068">
    <property type="entry name" value="A-crystallin/Hsp20_dom"/>
</dbReference>
<evidence type="ECO:0000256" key="1">
    <source>
        <dbReference type="ARBA" id="ARBA00023016"/>
    </source>
</evidence>
<dbReference type="Pfam" id="PF00011">
    <property type="entry name" value="HSP20"/>
    <property type="match status" value="1"/>
</dbReference>
<evidence type="ECO:0000256" key="3">
    <source>
        <dbReference type="RuleBase" id="RU003616"/>
    </source>
</evidence>
<dbReference type="RefSeq" id="WP_076607171.1">
    <property type="nucleotide sequence ID" value="NZ_FTNR01000001.1"/>
</dbReference>
<sequence length="156" mass="17927">MKSFDEMNRMFREMDRAFDQLRSTWLSEFDTPGFRPALESRSEHELTPMLGADMAATLEDEGDRYVYVMDLPGFEKSDIELTFDDGLLSIRAQTDVEEGSDAYRSVRSRRVGRQVPIPNAIVTDEITASYHNGVLEVHLPIVDDDREDDSHHIEIE</sequence>
<dbReference type="Proteomes" id="UP000185936">
    <property type="component" value="Unassembled WGS sequence"/>
</dbReference>